<sequence length="51" mass="5949">MESSLNTVIKSGIINVLNEYMEKERDHYMKNMIELAIGMIIETVILKEYLS</sequence>
<dbReference type="AlphaFoldDB" id="A0A2V3W1C6"/>
<comment type="caution">
    <text evidence="1">The sequence shown here is derived from an EMBL/GenBank/DDBJ whole genome shotgun (WGS) entry which is preliminary data.</text>
</comment>
<gene>
    <name evidence="1" type="ORF">DFR56_104230</name>
</gene>
<reference evidence="1 2" key="1">
    <citation type="submission" date="2018-05" db="EMBL/GenBank/DDBJ databases">
        <title>Genomic Encyclopedia of Type Strains, Phase IV (KMG-IV): sequencing the most valuable type-strain genomes for metagenomic binning, comparative biology and taxonomic classification.</title>
        <authorList>
            <person name="Goeker M."/>
        </authorList>
    </citation>
    <scope>NUCLEOTIDE SEQUENCE [LARGE SCALE GENOMIC DNA]</scope>
    <source>
        <strain evidence="1 2">DSM 28556</strain>
    </source>
</reference>
<protein>
    <submittedName>
        <fullName evidence="1">Uncharacterized protein</fullName>
    </submittedName>
</protein>
<accession>A0A2V3W1C6</accession>
<evidence type="ECO:0000313" key="1">
    <source>
        <dbReference type="EMBL" id="PXW88077.1"/>
    </source>
</evidence>
<keyword evidence="2" id="KW-1185">Reference proteome</keyword>
<dbReference type="EMBL" id="QJJQ01000004">
    <property type="protein sequence ID" value="PXW88077.1"/>
    <property type="molecule type" value="Genomic_DNA"/>
</dbReference>
<proteinExistence type="predicted"/>
<name>A0A2V3W1C6_9BACI</name>
<dbReference type="Proteomes" id="UP000247978">
    <property type="component" value="Unassembled WGS sequence"/>
</dbReference>
<evidence type="ECO:0000313" key="2">
    <source>
        <dbReference type="Proteomes" id="UP000247978"/>
    </source>
</evidence>
<organism evidence="1 2">
    <name type="scientific">Pseudogracilibacillus auburnensis</name>
    <dbReference type="NCBI Taxonomy" id="1494959"/>
    <lineage>
        <taxon>Bacteria</taxon>
        <taxon>Bacillati</taxon>
        <taxon>Bacillota</taxon>
        <taxon>Bacilli</taxon>
        <taxon>Bacillales</taxon>
        <taxon>Bacillaceae</taxon>
        <taxon>Pseudogracilibacillus</taxon>
    </lineage>
</organism>